<organism evidence="1 2">
    <name type="scientific">Bradyrhizobium jicamae</name>
    <dbReference type="NCBI Taxonomy" id="280332"/>
    <lineage>
        <taxon>Bacteria</taxon>
        <taxon>Pseudomonadati</taxon>
        <taxon>Pseudomonadota</taxon>
        <taxon>Alphaproteobacteria</taxon>
        <taxon>Hyphomicrobiales</taxon>
        <taxon>Nitrobacteraceae</taxon>
        <taxon>Bradyrhizobium</taxon>
    </lineage>
</organism>
<evidence type="ECO:0000313" key="2">
    <source>
        <dbReference type="Proteomes" id="UP001315278"/>
    </source>
</evidence>
<reference evidence="2" key="1">
    <citation type="journal article" date="2021" name="ISME J.">
        <title>Evolutionary origin and ecological implication of a unique nif island in free-living Bradyrhizobium lineages.</title>
        <authorList>
            <person name="Tao J."/>
        </authorList>
    </citation>
    <scope>NUCLEOTIDE SEQUENCE [LARGE SCALE GENOMIC DNA]</scope>
    <source>
        <strain evidence="2">SZCCT0434</strain>
    </source>
</reference>
<evidence type="ECO:0000313" key="1">
    <source>
        <dbReference type="EMBL" id="MBR0795473.1"/>
    </source>
</evidence>
<protein>
    <submittedName>
        <fullName evidence="1">Uncharacterized protein</fullName>
    </submittedName>
</protein>
<gene>
    <name evidence="1" type="ORF">JQ615_08735</name>
</gene>
<accession>A0ABS5FFA5</accession>
<dbReference type="EMBL" id="JAFCJH010000006">
    <property type="protein sequence ID" value="MBR0795473.1"/>
    <property type="molecule type" value="Genomic_DNA"/>
</dbReference>
<keyword evidence="2" id="KW-1185">Reference proteome</keyword>
<dbReference type="Proteomes" id="UP001315278">
    <property type="component" value="Unassembled WGS sequence"/>
</dbReference>
<proteinExistence type="predicted"/>
<dbReference type="RefSeq" id="WP_212393543.1">
    <property type="nucleotide sequence ID" value="NZ_JAFCJH010000006.1"/>
</dbReference>
<comment type="caution">
    <text evidence="1">The sequence shown here is derived from an EMBL/GenBank/DDBJ whole genome shotgun (WGS) entry which is preliminary data.</text>
</comment>
<sequence>MFKGRAELVDPEKNTPVATFTETCQSDGTAKMKVVLKQPITISGTGSLAIFSTLKDQAVIAVTANGGASTVIHEFEGTSSLGCLADKSDITLTRSPGGDLGTLLIVVGKGTIHGERHEYTP</sequence>
<name>A0ABS5FFA5_9BRAD</name>